<evidence type="ECO:0000313" key="2">
    <source>
        <dbReference type="EMBL" id="KAK4465044.1"/>
    </source>
</evidence>
<protein>
    <submittedName>
        <fullName evidence="2">Uncharacterized protein</fullName>
    </submittedName>
</protein>
<feature type="compositionally biased region" description="Gly residues" evidence="1">
    <location>
        <begin position="274"/>
        <end position="283"/>
    </location>
</feature>
<keyword evidence="3" id="KW-1185">Reference proteome</keyword>
<comment type="caution">
    <text evidence="2">The sequence shown here is derived from an EMBL/GenBank/DDBJ whole genome shotgun (WGS) entry which is preliminary data.</text>
</comment>
<dbReference type="Proteomes" id="UP001321749">
    <property type="component" value="Unassembled WGS sequence"/>
</dbReference>
<name>A0AAV9HY71_9PEZI</name>
<organism evidence="2 3">
    <name type="scientific">Cladorrhinum samala</name>
    <dbReference type="NCBI Taxonomy" id="585594"/>
    <lineage>
        <taxon>Eukaryota</taxon>
        <taxon>Fungi</taxon>
        <taxon>Dikarya</taxon>
        <taxon>Ascomycota</taxon>
        <taxon>Pezizomycotina</taxon>
        <taxon>Sordariomycetes</taxon>
        <taxon>Sordariomycetidae</taxon>
        <taxon>Sordariales</taxon>
        <taxon>Podosporaceae</taxon>
        <taxon>Cladorrhinum</taxon>
    </lineage>
</organism>
<feature type="region of interest" description="Disordered" evidence="1">
    <location>
        <begin position="243"/>
        <end position="283"/>
    </location>
</feature>
<evidence type="ECO:0000256" key="1">
    <source>
        <dbReference type="SAM" id="MobiDB-lite"/>
    </source>
</evidence>
<dbReference type="EMBL" id="MU864943">
    <property type="protein sequence ID" value="KAK4465044.1"/>
    <property type="molecule type" value="Genomic_DNA"/>
</dbReference>
<proteinExistence type="predicted"/>
<gene>
    <name evidence="2" type="ORF">QBC42DRAFT_249076</name>
</gene>
<reference evidence="2" key="2">
    <citation type="submission" date="2023-06" db="EMBL/GenBank/DDBJ databases">
        <authorList>
            <consortium name="Lawrence Berkeley National Laboratory"/>
            <person name="Mondo S.J."/>
            <person name="Hensen N."/>
            <person name="Bonometti L."/>
            <person name="Westerberg I."/>
            <person name="Brannstrom I.O."/>
            <person name="Guillou S."/>
            <person name="Cros-Aarteil S."/>
            <person name="Calhoun S."/>
            <person name="Haridas S."/>
            <person name="Kuo A."/>
            <person name="Pangilinan J."/>
            <person name="Riley R."/>
            <person name="Labutti K."/>
            <person name="Andreopoulos B."/>
            <person name="Lipzen A."/>
            <person name="Chen C."/>
            <person name="Yanf M."/>
            <person name="Daum C."/>
            <person name="Ng V."/>
            <person name="Clum A."/>
            <person name="Steindorff A."/>
            <person name="Ohm R."/>
            <person name="Martin F."/>
            <person name="Silar P."/>
            <person name="Natvig D."/>
            <person name="Lalanne C."/>
            <person name="Gautier V."/>
            <person name="Ament-Velasquez S.L."/>
            <person name="Kruys A."/>
            <person name="Hutchinson M.I."/>
            <person name="Powell A.J."/>
            <person name="Barry K."/>
            <person name="Miller A.N."/>
            <person name="Grigoriev I.V."/>
            <person name="Debuchy R."/>
            <person name="Gladieux P."/>
            <person name="Thoren M.H."/>
            <person name="Johannesson H."/>
        </authorList>
    </citation>
    <scope>NUCLEOTIDE SEQUENCE</scope>
    <source>
        <strain evidence="2">PSN324</strain>
    </source>
</reference>
<accession>A0AAV9HY71</accession>
<evidence type="ECO:0000313" key="3">
    <source>
        <dbReference type="Proteomes" id="UP001321749"/>
    </source>
</evidence>
<dbReference type="AlphaFoldDB" id="A0AAV9HY71"/>
<sequence>MLDGRDKWLIKGYGACPDAAKFAACEGCSLSSFRLILPTVGWLRCRLSQLRMSRIEKNGKPGWKPTDETCEKFKPSEIWANSFEGRHPVAPARVVACRDCGVVSGQRWPRFLSNGFESNARSPACCGVSPAFEPIFFTSVTAPKKCCEPIINYVRLGSAWQIFITGLASLRHRLPTANLLEAWNKLQAKLLLLLFLGRLPRGEPRHNSGHRISTAPHLHLLAKAAQSRSEFARCRAEVGRRSLSCCSNSDPSPPRSRADSAASAWLREQERGGGKSGHSPGGR</sequence>
<reference evidence="2" key="1">
    <citation type="journal article" date="2023" name="Mol. Phylogenet. Evol.">
        <title>Genome-scale phylogeny and comparative genomics of the fungal order Sordariales.</title>
        <authorList>
            <person name="Hensen N."/>
            <person name="Bonometti L."/>
            <person name="Westerberg I."/>
            <person name="Brannstrom I.O."/>
            <person name="Guillou S."/>
            <person name="Cros-Aarteil S."/>
            <person name="Calhoun S."/>
            <person name="Haridas S."/>
            <person name="Kuo A."/>
            <person name="Mondo S."/>
            <person name="Pangilinan J."/>
            <person name="Riley R."/>
            <person name="LaButti K."/>
            <person name="Andreopoulos B."/>
            <person name="Lipzen A."/>
            <person name="Chen C."/>
            <person name="Yan M."/>
            <person name="Daum C."/>
            <person name="Ng V."/>
            <person name="Clum A."/>
            <person name="Steindorff A."/>
            <person name="Ohm R.A."/>
            <person name="Martin F."/>
            <person name="Silar P."/>
            <person name="Natvig D.O."/>
            <person name="Lalanne C."/>
            <person name="Gautier V."/>
            <person name="Ament-Velasquez S.L."/>
            <person name="Kruys A."/>
            <person name="Hutchinson M.I."/>
            <person name="Powell A.J."/>
            <person name="Barry K."/>
            <person name="Miller A.N."/>
            <person name="Grigoriev I.V."/>
            <person name="Debuchy R."/>
            <person name="Gladieux P."/>
            <person name="Hiltunen Thoren M."/>
            <person name="Johannesson H."/>
        </authorList>
    </citation>
    <scope>NUCLEOTIDE SEQUENCE</scope>
    <source>
        <strain evidence="2">PSN324</strain>
    </source>
</reference>